<keyword evidence="5 18" id="KW-0812">Transmembrane</keyword>
<dbReference type="PANTHER" id="PTHR19134:SF539">
    <property type="entry name" value="RECEPTOR-TYPE TYROSINE-PROTEIN PHOSPHATASE C"/>
    <property type="match status" value="1"/>
</dbReference>
<name>H3CDA7_TETNG</name>
<keyword evidence="6" id="KW-0732">Signal</keyword>
<evidence type="ECO:0000256" key="2">
    <source>
        <dbReference type="ARBA" id="ARBA00013064"/>
    </source>
</evidence>
<keyword evidence="7" id="KW-0677">Repeat</keyword>
<dbReference type="PROSITE" id="PS50853">
    <property type="entry name" value="FN3"/>
    <property type="match status" value="1"/>
</dbReference>
<comment type="subcellular location">
    <subcellularLocation>
        <location evidence="1">Cell membrane</location>
        <topology evidence="1">Single-pass type I membrane protein</topology>
    </subcellularLocation>
</comment>
<evidence type="ECO:0000256" key="3">
    <source>
        <dbReference type="ARBA" id="ARBA00022475"/>
    </source>
</evidence>
<dbReference type="AlphaFoldDB" id="H3CDA7"/>
<dbReference type="Pfam" id="PF00041">
    <property type="entry name" value="fn3"/>
    <property type="match status" value="1"/>
</dbReference>
<evidence type="ECO:0000256" key="9">
    <source>
        <dbReference type="ARBA" id="ARBA00022912"/>
    </source>
</evidence>
<keyword evidence="11 18" id="KW-0472">Membrane</keyword>
<feature type="domain" description="Fibronectin type-III" evidence="21">
    <location>
        <begin position="47"/>
        <end position="136"/>
    </location>
</feature>
<feature type="domain" description="Tyrosine specific protein phosphatases" evidence="20">
    <location>
        <begin position="693"/>
        <end position="770"/>
    </location>
</feature>
<evidence type="ECO:0000313" key="22">
    <source>
        <dbReference type="Ensembl" id="ENSTNIP00000006230.1"/>
    </source>
</evidence>
<feature type="compositionally biased region" description="Basic and acidic residues" evidence="17">
    <location>
        <begin position="548"/>
        <end position="558"/>
    </location>
</feature>
<feature type="transmembrane region" description="Helical" evidence="18">
    <location>
        <begin position="139"/>
        <end position="162"/>
    </location>
</feature>
<dbReference type="InterPro" id="IPR013783">
    <property type="entry name" value="Ig-like_fold"/>
</dbReference>
<keyword evidence="9" id="KW-0904">Protein phosphatase</keyword>
<evidence type="ECO:0000259" key="21">
    <source>
        <dbReference type="PROSITE" id="PS50853"/>
    </source>
</evidence>
<evidence type="ECO:0000313" key="23">
    <source>
        <dbReference type="Proteomes" id="UP000007303"/>
    </source>
</evidence>
<dbReference type="InParanoid" id="H3CDA7"/>
<dbReference type="InterPro" id="IPR029021">
    <property type="entry name" value="Prot-tyrosine_phosphatase-like"/>
</dbReference>
<keyword evidence="23" id="KW-1185">Reference proteome</keyword>
<reference evidence="23" key="1">
    <citation type="journal article" date="2004" name="Nature">
        <title>Genome duplication in the teleost fish Tetraodon nigroviridis reveals the early vertebrate proto-karyotype.</title>
        <authorList>
            <person name="Jaillon O."/>
            <person name="Aury J.-M."/>
            <person name="Brunet F."/>
            <person name="Petit J.-L."/>
            <person name="Stange-Thomann N."/>
            <person name="Mauceli E."/>
            <person name="Bouneau L."/>
            <person name="Fischer C."/>
            <person name="Ozouf-Costaz C."/>
            <person name="Bernot A."/>
            <person name="Nicaud S."/>
            <person name="Jaffe D."/>
            <person name="Fisher S."/>
            <person name="Lutfalla G."/>
            <person name="Dossat C."/>
            <person name="Segurens B."/>
            <person name="Dasilva C."/>
            <person name="Salanoubat M."/>
            <person name="Levy M."/>
            <person name="Boudet N."/>
            <person name="Castellano S."/>
            <person name="Anthouard V."/>
            <person name="Jubin C."/>
            <person name="Castelli V."/>
            <person name="Katinka M."/>
            <person name="Vacherie B."/>
            <person name="Biemont C."/>
            <person name="Skalli Z."/>
            <person name="Cattolico L."/>
            <person name="Poulain J."/>
            <person name="De Berardinis V."/>
            <person name="Cruaud C."/>
            <person name="Duprat S."/>
            <person name="Brottier P."/>
            <person name="Coutanceau J.-P."/>
            <person name="Gouzy J."/>
            <person name="Parra G."/>
            <person name="Lardier G."/>
            <person name="Chapple C."/>
            <person name="McKernan K.J."/>
            <person name="McEwan P."/>
            <person name="Bosak S."/>
            <person name="Kellis M."/>
            <person name="Volff J.-N."/>
            <person name="Guigo R."/>
            <person name="Zody M.C."/>
            <person name="Mesirov J."/>
            <person name="Lindblad-Toh K."/>
            <person name="Birren B."/>
            <person name="Nusbaum C."/>
            <person name="Kahn D."/>
            <person name="Robinson-Rechavi M."/>
            <person name="Laudet V."/>
            <person name="Schachter V."/>
            <person name="Quetier F."/>
            <person name="Saurin W."/>
            <person name="Scarpelli C."/>
            <person name="Wincker P."/>
            <person name="Lander E.S."/>
            <person name="Weissenbach J."/>
            <person name="Roest Crollius H."/>
        </authorList>
    </citation>
    <scope>NUCLEOTIDE SEQUENCE [LARGE SCALE GENOMIC DNA]</scope>
</reference>
<comment type="similarity">
    <text evidence="14">Belongs to the protein-tyrosine phosphatase family. Receptor class 1/6 subfamily.</text>
</comment>
<evidence type="ECO:0000256" key="5">
    <source>
        <dbReference type="ARBA" id="ARBA00022692"/>
    </source>
</evidence>
<dbReference type="SMART" id="SM00194">
    <property type="entry name" value="PTPc"/>
    <property type="match status" value="2"/>
</dbReference>
<keyword evidence="8" id="KW-0378">Hydrolase</keyword>
<reference evidence="22" key="3">
    <citation type="submission" date="2025-09" db="UniProtKB">
        <authorList>
            <consortium name="Ensembl"/>
        </authorList>
    </citation>
    <scope>IDENTIFICATION</scope>
</reference>
<keyword evidence="4" id="KW-0597">Phosphoprotein</keyword>
<evidence type="ECO:0000256" key="10">
    <source>
        <dbReference type="ARBA" id="ARBA00022989"/>
    </source>
</evidence>
<dbReference type="Ensembl" id="ENSTNIT00000006378.1">
    <property type="protein sequence ID" value="ENSTNIP00000006230.1"/>
    <property type="gene ID" value="ENSTNIG00000003635.1"/>
</dbReference>
<feature type="region of interest" description="Disordered" evidence="17">
    <location>
        <begin position="548"/>
        <end position="572"/>
    </location>
</feature>
<dbReference type="PROSITE" id="PS50055">
    <property type="entry name" value="TYR_PHOSPHATASE_PTP"/>
    <property type="match status" value="2"/>
</dbReference>
<organism evidence="22 23">
    <name type="scientific">Tetraodon nigroviridis</name>
    <name type="common">Spotted green pufferfish</name>
    <name type="synonym">Chelonodon nigroviridis</name>
    <dbReference type="NCBI Taxonomy" id="99883"/>
    <lineage>
        <taxon>Eukaryota</taxon>
        <taxon>Metazoa</taxon>
        <taxon>Chordata</taxon>
        <taxon>Craniata</taxon>
        <taxon>Vertebrata</taxon>
        <taxon>Euteleostomi</taxon>
        <taxon>Actinopterygii</taxon>
        <taxon>Neopterygii</taxon>
        <taxon>Teleostei</taxon>
        <taxon>Neoteleostei</taxon>
        <taxon>Acanthomorphata</taxon>
        <taxon>Eupercaria</taxon>
        <taxon>Tetraodontiformes</taxon>
        <taxon>Tetradontoidea</taxon>
        <taxon>Tetraodontidae</taxon>
        <taxon>Tetraodon</taxon>
    </lineage>
</organism>
<evidence type="ECO:0000256" key="17">
    <source>
        <dbReference type="SAM" id="MobiDB-lite"/>
    </source>
</evidence>
<keyword evidence="10 18" id="KW-1133">Transmembrane helix</keyword>
<dbReference type="Gene3D" id="2.60.40.10">
    <property type="entry name" value="Immunoglobulins"/>
    <property type="match status" value="1"/>
</dbReference>
<protein>
    <recommendedName>
        <fullName evidence="15">Receptor-type tyrosine-protein phosphatase C</fullName>
        <ecNumber evidence="2">3.1.3.48</ecNumber>
    </recommendedName>
    <alternativeName>
        <fullName evidence="16">Leukocyte common antigen</fullName>
    </alternativeName>
</protein>
<evidence type="ECO:0000256" key="6">
    <source>
        <dbReference type="ARBA" id="ARBA00022729"/>
    </source>
</evidence>
<sequence length="841" mass="96302">KSREVSYEVPNLRAYTDYICKICVYYNSAFVNSSNVAIKTKPGKPDEPQSLSLHVKERNRIKVKWNKPKDFHGPEVGYTVRLFEGGTIKNTKNTKKTTLEFEDLSYSTEYQVKVTANNGHRESDQISDKISTTYNEKPLIGFLVFLIILTSLALLFVTYKIYILKREKSRDSSESMNLIPKTSHEDKLMSVEPLTAETLLDAYKRKIADEGRLFLAEFQTIPRIFSKYPVKEAKKFHNGPKNRYVDILPYDYNRVQLTTGNGSPGCDYINASFINGFKESKKYIAAQGPKEETVGDFWRMIWEQQTSIIVMVSRCEEGNRVKCAQYWPSPDRDTEIFEEFIVKLTLEDHYPDYIIRHLSLTNKRDKGVEREVTHIQFVSWPDHGVPDEAHLLLKLRRRVNSFKNFFSGPIVIHCSAGVGRTGTFIGIDAMMESLEVEGRADIYGYVVMLRRQRCLMVQVEAQYILIHQALLEHTQFGETESPLQELHSTLSTLKQRTADNESTLMEDEFDRLPTFKSWRTCNTGKGEENKKKNRTSSVVPYDYNRVQLKTDEGQSHESDADDDYDEASDEDEDSAKYINASLISGYWGPHAFVAAQTPLADTVADFWSMILQYKVPAVVMLSDCSQTDEDCLYWGEGKKTYEDIEVELESTDSSPTFTLRTMLIHHQKTKERHQVKHFQFLKWGNRELPEKPQDLVDLIKEIEHRCGLRWPSSTPVVIHCNDGSSRCGILCGLWNLLESVKKEKAVDVFQVVKTLRKERQRMVSSLEQYQFLYDALEVVFPVQNGDVKAAQNSVQIVNETKAAEKPSSTTRPDPQGTEDSADGAVSAPTQEEDSKSPTKEV</sequence>
<dbReference type="SUPFAM" id="SSF49265">
    <property type="entry name" value="Fibronectin type III"/>
    <property type="match status" value="1"/>
</dbReference>
<dbReference type="PROSITE" id="PS50056">
    <property type="entry name" value="TYR_PHOSPHATASE_2"/>
    <property type="match status" value="2"/>
</dbReference>
<evidence type="ECO:0000259" key="19">
    <source>
        <dbReference type="PROSITE" id="PS50055"/>
    </source>
</evidence>
<feature type="compositionally biased region" description="Acidic residues" evidence="17">
    <location>
        <begin position="559"/>
        <end position="572"/>
    </location>
</feature>
<dbReference type="OMA" id="STCMERI"/>
<dbReference type="PRINTS" id="PR00700">
    <property type="entry name" value="PRTYPHPHTASE"/>
</dbReference>
<evidence type="ECO:0000256" key="18">
    <source>
        <dbReference type="SAM" id="Phobius"/>
    </source>
</evidence>
<accession>H3CDA7</accession>
<dbReference type="PROSITE" id="PS00383">
    <property type="entry name" value="TYR_PHOSPHATASE_1"/>
    <property type="match status" value="2"/>
</dbReference>
<dbReference type="SMART" id="SM00060">
    <property type="entry name" value="FN3"/>
    <property type="match status" value="1"/>
</dbReference>
<evidence type="ECO:0000256" key="8">
    <source>
        <dbReference type="ARBA" id="ARBA00022801"/>
    </source>
</evidence>
<evidence type="ECO:0000256" key="13">
    <source>
        <dbReference type="ARBA" id="ARBA00051722"/>
    </source>
</evidence>
<dbReference type="EC" id="3.1.3.48" evidence="2"/>
<dbReference type="HOGENOM" id="CLU_001645_2_0_1"/>
<evidence type="ECO:0000256" key="16">
    <source>
        <dbReference type="ARBA" id="ARBA00078812"/>
    </source>
</evidence>
<dbReference type="InterPro" id="IPR003961">
    <property type="entry name" value="FN3_dom"/>
</dbReference>
<dbReference type="SUPFAM" id="SSF52799">
    <property type="entry name" value="(Phosphotyrosine protein) phosphatases II"/>
    <property type="match status" value="2"/>
</dbReference>
<feature type="region of interest" description="Disordered" evidence="17">
    <location>
        <begin position="798"/>
        <end position="841"/>
    </location>
</feature>
<keyword evidence="3" id="KW-1003">Cell membrane</keyword>
<dbReference type="Proteomes" id="UP000007303">
    <property type="component" value="Unassembled WGS sequence"/>
</dbReference>
<dbReference type="PANTHER" id="PTHR19134">
    <property type="entry name" value="RECEPTOR-TYPE TYROSINE-PROTEIN PHOSPHATASE"/>
    <property type="match status" value="1"/>
</dbReference>
<dbReference type="InterPro" id="IPR000387">
    <property type="entry name" value="Tyr_Pase_dom"/>
</dbReference>
<comment type="catalytic activity">
    <reaction evidence="13">
        <text>O-phospho-L-tyrosyl-[protein] + H2O = L-tyrosyl-[protein] + phosphate</text>
        <dbReference type="Rhea" id="RHEA:10684"/>
        <dbReference type="Rhea" id="RHEA-COMP:10136"/>
        <dbReference type="Rhea" id="RHEA-COMP:20101"/>
        <dbReference type="ChEBI" id="CHEBI:15377"/>
        <dbReference type="ChEBI" id="CHEBI:43474"/>
        <dbReference type="ChEBI" id="CHEBI:46858"/>
        <dbReference type="ChEBI" id="CHEBI:61978"/>
        <dbReference type="EC" id="3.1.3.48"/>
    </reaction>
</comment>
<dbReference type="InterPro" id="IPR050348">
    <property type="entry name" value="Protein-Tyr_Phosphatase"/>
</dbReference>
<feature type="compositionally biased region" description="Basic and acidic residues" evidence="17">
    <location>
        <begin position="832"/>
        <end position="841"/>
    </location>
</feature>
<dbReference type="SMART" id="SM00404">
    <property type="entry name" value="PTPc_motif"/>
    <property type="match status" value="2"/>
</dbReference>
<dbReference type="InterPro" id="IPR036116">
    <property type="entry name" value="FN3_sf"/>
</dbReference>
<dbReference type="InterPro" id="IPR016130">
    <property type="entry name" value="Tyr_Pase_AS"/>
</dbReference>
<dbReference type="InterPro" id="IPR000242">
    <property type="entry name" value="PTP_cat"/>
</dbReference>
<dbReference type="Gene3D" id="3.90.190.10">
    <property type="entry name" value="Protein tyrosine phosphatase superfamily"/>
    <property type="match status" value="2"/>
</dbReference>
<evidence type="ECO:0000256" key="1">
    <source>
        <dbReference type="ARBA" id="ARBA00004251"/>
    </source>
</evidence>
<dbReference type="FunFam" id="3.90.190.10:FF:000042">
    <property type="entry name" value="receptor-type tyrosine-protein phosphatase C isoform X1"/>
    <property type="match status" value="1"/>
</dbReference>
<feature type="domain" description="Tyrosine specific protein phosphatases" evidence="20">
    <location>
        <begin position="393"/>
        <end position="464"/>
    </location>
</feature>
<proteinExistence type="inferred from homology"/>
<evidence type="ECO:0000256" key="7">
    <source>
        <dbReference type="ARBA" id="ARBA00022737"/>
    </source>
</evidence>
<evidence type="ECO:0000256" key="4">
    <source>
        <dbReference type="ARBA" id="ARBA00022553"/>
    </source>
</evidence>
<feature type="domain" description="Tyrosine-protein phosphatase" evidence="19">
    <location>
        <begin position="214"/>
        <end position="473"/>
    </location>
</feature>
<evidence type="ECO:0000256" key="12">
    <source>
        <dbReference type="ARBA" id="ARBA00023180"/>
    </source>
</evidence>
<feature type="domain" description="Tyrosine-protein phosphatase" evidence="19">
    <location>
        <begin position="505"/>
        <end position="779"/>
    </location>
</feature>
<dbReference type="STRING" id="99883.ENSTNIP00000006230"/>
<dbReference type="CDD" id="cd00063">
    <property type="entry name" value="FN3"/>
    <property type="match status" value="1"/>
</dbReference>
<dbReference type="GO" id="GO:0005886">
    <property type="term" value="C:plasma membrane"/>
    <property type="evidence" value="ECO:0007669"/>
    <property type="project" value="UniProtKB-SubCell"/>
</dbReference>
<evidence type="ECO:0000256" key="14">
    <source>
        <dbReference type="ARBA" id="ARBA00061377"/>
    </source>
</evidence>
<evidence type="ECO:0000259" key="20">
    <source>
        <dbReference type="PROSITE" id="PS50056"/>
    </source>
</evidence>
<dbReference type="GO" id="GO:0004725">
    <property type="term" value="F:protein tyrosine phosphatase activity"/>
    <property type="evidence" value="ECO:0007669"/>
    <property type="project" value="UniProtKB-EC"/>
</dbReference>
<evidence type="ECO:0000256" key="11">
    <source>
        <dbReference type="ARBA" id="ARBA00023136"/>
    </source>
</evidence>
<dbReference type="Pfam" id="PF00102">
    <property type="entry name" value="Y_phosphatase"/>
    <property type="match status" value="2"/>
</dbReference>
<dbReference type="InterPro" id="IPR003595">
    <property type="entry name" value="Tyr_Pase_cat"/>
</dbReference>
<dbReference type="FunFam" id="3.90.190.10:FF:000033">
    <property type="entry name" value="receptor-type tyrosine-protein phosphatase C isoform X1"/>
    <property type="match status" value="1"/>
</dbReference>
<dbReference type="GeneTree" id="ENSGT00940000167793"/>
<evidence type="ECO:0000256" key="15">
    <source>
        <dbReference type="ARBA" id="ARBA00073601"/>
    </source>
</evidence>
<keyword evidence="12" id="KW-0325">Glycoprotein</keyword>
<reference evidence="22" key="2">
    <citation type="submission" date="2025-08" db="UniProtKB">
        <authorList>
            <consortium name="Ensembl"/>
        </authorList>
    </citation>
    <scope>IDENTIFICATION</scope>
</reference>